<name>A0A9P3CJD6_9PEZI</name>
<dbReference type="Proteomes" id="UP000825890">
    <property type="component" value="Unassembled WGS sequence"/>
</dbReference>
<evidence type="ECO:0008006" key="4">
    <source>
        <dbReference type="Google" id="ProtNLM"/>
    </source>
</evidence>
<organism evidence="2 3">
    <name type="scientific">Cercospora kikuchii</name>
    <dbReference type="NCBI Taxonomy" id="84275"/>
    <lineage>
        <taxon>Eukaryota</taxon>
        <taxon>Fungi</taxon>
        <taxon>Dikarya</taxon>
        <taxon>Ascomycota</taxon>
        <taxon>Pezizomycotina</taxon>
        <taxon>Dothideomycetes</taxon>
        <taxon>Dothideomycetidae</taxon>
        <taxon>Mycosphaerellales</taxon>
        <taxon>Mycosphaerellaceae</taxon>
        <taxon>Cercospora</taxon>
    </lineage>
</organism>
<evidence type="ECO:0000256" key="1">
    <source>
        <dbReference type="SAM" id="MobiDB-lite"/>
    </source>
</evidence>
<dbReference type="AlphaFoldDB" id="A0A9P3CJD6"/>
<feature type="region of interest" description="Disordered" evidence="1">
    <location>
        <begin position="883"/>
        <end position="966"/>
    </location>
</feature>
<dbReference type="EMBL" id="BOLY01000005">
    <property type="protein sequence ID" value="GIZ45519.1"/>
    <property type="molecule type" value="Genomic_DNA"/>
</dbReference>
<comment type="caution">
    <text evidence="2">The sequence shown here is derived from an EMBL/GenBank/DDBJ whole genome shotgun (WGS) entry which is preliminary data.</text>
</comment>
<sequence length="1069" mass="118483">MTDSPQHKLTIMTDKDPRNTAQGFDNITVSEVKLSSSTAKHFAPTNIGIEDEYIYCSVAIPKDSFPIALQSDTEKKIIQQKAADKLLSDCGLVSYATVNKHSFLVKVEKSGPNSGVPVAAQLNNKKYSAIVIVYRGKGKIDDDELDQAINKSIFDPSNEKVKMSRVWNSKPEKLSSGLRWHWTGVKFYDRNDQIDPQLARSSQEKLSIDLARSLGKAEGDIHAYHIPIEATASSTFTLPELTTGNGPTTLPIEHELRKDVLRALLEQEYIGANESFDSENDPATLIEGLQLVNGKQRRLASISGTTPLLYESASSKLFFKQEQTVSSFMLECFGNGRKLDLPHDNEKFNKALKGKRVKFLVKGEWQTKPIAKVETTLVKDVLDEKKYSAWLPQGHDEPDLPCLNIGTEAYPRFMPPERCILLPGQTFAKPITNAIRTQLNGQRTSTDSTTLEQTAYAISSVNVGTDDKDSRKSASEEIFKGPFGKKVKVCFVQFKDDSPSEGALEEFRKCVVNIPTAKDLDTANWTSFTLKLSSSESDWTAEIKKMAKDHATFGQNLVAVVLLGEGTDKFNKFAAYEHLKRIFDVQIGMEAYFLTAKHLQKKGVQGATGELVRRMSTRHLPKGSAKTGASKLEIAIHIEEIALQNESPSGYLVVIAAKDALSSSGYRTFRELVHTEDMDQYDLAAQLSEFLDNRFKFGSDGTIPTQITIIRSGYVVEQKPGELKKESDKIQDATQANMAHGGQFSYLVLDNAATDTLVSQKDASKVSSLRTLVLTDAEIRSDGSTRFFRVHRPQHTQNDRTKLQTTAIGMILTGHRLDGTEFAVESKPPSRHDSAESLVASGQEQKTTPIIISPKFAPGLKPQTRHLRSAAIRNKENEIPSLVPTVATFPSSKPLAERRTPSNPETMRKISTGSDPFGPPLSPAGKSPAKTPSPLSERRIPSNPETMRKVSTESSPDGLSLSLTDNDTRARKRHVRKSDFEIHIAPEIFQDPVVEQDSKKQEPLTTAEMERIGHLWKDHLLDLNDQKYPVVTHLAHAVAKRAKLHIKSVNGNPVLPPVRAEVADTLYFL</sequence>
<feature type="region of interest" description="Disordered" evidence="1">
    <location>
        <begin position="825"/>
        <end position="846"/>
    </location>
</feature>
<accession>A0A9P3CJD6</accession>
<protein>
    <recommendedName>
        <fullName evidence="4">PAZ domain-containing protein</fullName>
    </recommendedName>
</protein>
<dbReference type="SUPFAM" id="SSF101690">
    <property type="entry name" value="PAZ domain"/>
    <property type="match status" value="1"/>
</dbReference>
<evidence type="ECO:0000313" key="2">
    <source>
        <dbReference type="EMBL" id="GIZ45519.1"/>
    </source>
</evidence>
<proteinExistence type="predicted"/>
<feature type="compositionally biased region" description="Polar residues" evidence="1">
    <location>
        <begin position="901"/>
        <end position="914"/>
    </location>
</feature>
<dbReference type="InterPro" id="IPR036085">
    <property type="entry name" value="PAZ_dom_sf"/>
</dbReference>
<reference evidence="2 3" key="1">
    <citation type="submission" date="2021-01" db="EMBL/GenBank/DDBJ databases">
        <title>Cercospora kikuchii MAFF 305040 whole genome shotgun sequence.</title>
        <authorList>
            <person name="Kashiwa T."/>
            <person name="Suzuki T."/>
        </authorList>
    </citation>
    <scope>NUCLEOTIDE SEQUENCE [LARGE SCALE GENOMIC DNA]</scope>
    <source>
        <strain evidence="2 3">MAFF 305040</strain>
    </source>
</reference>
<keyword evidence="3" id="KW-1185">Reference proteome</keyword>
<feature type="compositionally biased region" description="Basic and acidic residues" evidence="1">
    <location>
        <begin position="936"/>
        <end position="951"/>
    </location>
</feature>
<dbReference type="OrthoDB" id="3636600at2759"/>
<evidence type="ECO:0000313" key="3">
    <source>
        <dbReference type="Proteomes" id="UP000825890"/>
    </source>
</evidence>
<dbReference type="RefSeq" id="XP_044660006.1">
    <property type="nucleotide sequence ID" value="XM_044804071.1"/>
</dbReference>
<gene>
    <name evidence="2" type="ORF">CKM354_000868100</name>
</gene>
<dbReference type="GeneID" id="68294256"/>
<feature type="compositionally biased region" description="Polar residues" evidence="1">
    <location>
        <begin position="952"/>
        <end position="965"/>
    </location>
</feature>